<dbReference type="PANTHER" id="PTHR30146:SF148">
    <property type="entry name" value="HTH-TYPE TRANSCRIPTIONAL REPRESSOR PURR-RELATED"/>
    <property type="match status" value="1"/>
</dbReference>
<dbReference type="OrthoDB" id="8433438at2"/>
<evidence type="ECO:0000313" key="6">
    <source>
        <dbReference type="EMBL" id="POF33571.1"/>
    </source>
</evidence>
<keyword evidence="2" id="KW-0805">Transcription regulation</keyword>
<name>A0A2S3V0S0_9HYPH</name>
<protein>
    <submittedName>
        <fullName evidence="6">LacI family transcriptional regulator</fullName>
    </submittedName>
</protein>
<evidence type="ECO:0000256" key="3">
    <source>
        <dbReference type="ARBA" id="ARBA00023125"/>
    </source>
</evidence>
<dbReference type="PROSITE" id="PS50932">
    <property type="entry name" value="HTH_LACI_2"/>
    <property type="match status" value="1"/>
</dbReference>
<dbReference type="Gene3D" id="3.40.50.2300">
    <property type="match status" value="2"/>
</dbReference>
<feature type="domain" description="HTH lacI-type" evidence="5">
    <location>
        <begin position="5"/>
        <end position="61"/>
    </location>
</feature>
<gene>
    <name evidence="6" type="ORF">CLV41_10119</name>
</gene>
<reference evidence="6 7" key="1">
    <citation type="submission" date="2018-01" db="EMBL/GenBank/DDBJ databases">
        <title>Genomic Encyclopedia of Archaeal and Bacterial Type Strains, Phase II (KMG-II): from individual species to whole genera.</title>
        <authorList>
            <person name="Goeker M."/>
        </authorList>
    </citation>
    <scope>NUCLEOTIDE SEQUENCE [LARGE SCALE GENOMIC DNA]</scope>
    <source>
        <strain evidence="6 7">DSM 17023</strain>
    </source>
</reference>
<accession>A0A2S3V0S0</accession>
<organism evidence="6 7">
    <name type="scientific">Roseibium marinum</name>
    <dbReference type="NCBI Taxonomy" id="281252"/>
    <lineage>
        <taxon>Bacteria</taxon>
        <taxon>Pseudomonadati</taxon>
        <taxon>Pseudomonadota</taxon>
        <taxon>Alphaproteobacteria</taxon>
        <taxon>Hyphomicrobiales</taxon>
        <taxon>Stappiaceae</taxon>
        <taxon>Roseibium</taxon>
    </lineage>
</organism>
<dbReference type="RefSeq" id="WP_103220267.1">
    <property type="nucleotide sequence ID" value="NZ_PPCN01000001.1"/>
</dbReference>
<dbReference type="SUPFAM" id="SSF47413">
    <property type="entry name" value="lambda repressor-like DNA-binding domains"/>
    <property type="match status" value="1"/>
</dbReference>
<evidence type="ECO:0000256" key="2">
    <source>
        <dbReference type="ARBA" id="ARBA00023015"/>
    </source>
</evidence>
<dbReference type="Pfam" id="PF13377">
    <property type="entry name" value="Peripla_BP_3"/>
    <property type="match status" value="1"/>
</dbReference>
<evidence type="ECO:0000313" key="7">
    <source>
        <dbReference type="Proteomes" id="UP000236959"/>
    </source>
</evidence>
<dbReference type="CDD" id="cd06267">
    <property type="entry name" value="PBP1_LacI_sugar_binding-like"/>
    <property type="match status" value="1"/>
</dbReference>
<evidence type="ECO:0000259" key="5">
    <source>
        <dbReference type="PROSITE" id="PS50932"/>
    </source>
</evidence>
<proteinExistence type="predicted"/>
<comment type="caution">
    <text evidence="6">The sequence shown here is derived from an EMBL/GenBank/DDBJ whole genome shotgun (WGS) entry which is preliminary data.</text>
</comment>
<evidence type="ECO:0000256" key="1">
    <source>
        <dbReference type="ARBA" id="ARBA00022491"/>
    </source>
</evidence>
<dbReference type="Gene3D" id="1.10.260.40">
    <property type="entry name" value="lambda repressor-like DNA-binding domains"/>
    <property type="match status" value="1"/>
</dbReference>
<sequence>MNKPVTLKDIARETGVHVSTVSRALDPNARTSLTREVVERIRSTAERMGYRPNRLASSLRTKRTMSIGLMIPDIENTLFPPIVRGAESVLEPAGYTSIIVNTDSDRKREAKLVDVLLERGVDGIIHAAPYLSDPRMIEVARRGLPMVTVNRQIENSEIPSVVNDDPGGIAMMLRYLHEHGHRHIAHIAGPKNLSTGRARIEAFKATAKELHLDLPDEALVVSNYFDEQEGRRCTRQLLESGTEFTAILCANDRLALGAFDALRQHGLSCPDDISVTGYNGIPFLDLIPPGLTTIQIPQFDIGRIGAELLIKMMTDPDATIPRTTILPVKLVERGSVKRIDPA</sequence>
<dbReference type="PANTHER" id="PTHR30146">
    <property type="entry name" value="LACI-RELATED TRANSCRIPTIONAL REPRESSOR"/>
    <property type="match status" value="1"/>
</dbReference>
<dbReference type="InterPro" id="IPR028082">
    <property type="entry name" value="Peripla_BP_I"/>
</dbReference>
<keyword evidence="4" id="KW-0804">Transcription</keyword>
<keyword evidence="3" id="KW-0238">DNA-binding</keyword>
<dbReference type="InterPro" id="IPR046335">
    <property type="entry name" value="LacI/GalR-like_sensor"/>
</dbReference>
<dbReference type="Proteomes" id="UP000236959">
    <property type="component" value="Unassembled WGS sequence"/>
</dbReference>
<dbReference type="PROSITE" id="PS00717">
    <property type="entry name" value="SIGMA54_1"/>
    <property type="match status" value="1"/>
</dbReference>
<dbReference type="SUPFAM" id="SSF53822">
    <property type="entry name" value="Periplasmic binding protein-like I"/>
    <property type="match status" value="1"/>
</dbReference>
<keyword evidence="1" id="KW-0678">Repressor</keyword>
<keyword evidence="7" id="KW-1185">Reference proteome</keyword>
<dbReference type="AlphaFoldDB" id="A0A2S3V0S0"/>
<dbReference type="SMART" id="SM00354">
    <property type="entry name" value="HTH_LACI"/>
    <property type="match status" value="1"/>
</dbReference>
<dbReference type="CDD" id="cd01392">
    <property type="entry name" value="HTH_LacI"/>
    <property type="match status" value="1"/>
</dbReference>
<dbReference type="InterPro" id="IPR000394">
    <property type="entry name" value="RNA_pol_sigma_54"/>
</dbReference>
<dbReference type="GO" id="GO:0000976">
    <property type="term" value="F:transcription cis-regulatory region binding"/>
    <property type="evidence" value="ECO:0007669"/>
    <property type="project" value="TreeGrafter"/>
</dbReference>
<dbReference type="Pfam" id="PF00356">
    <property type="entry name" value="LacI"/>
    <property type="match status" value="1"/>
</dbReference>
<dbReference type="InterPro" id="IPR000843">
    <property type="entry name" value="HTH_LacI"/>
</dbReference>
<dbReference type="EMBL" id="PPCN01000001">
    <property type="protein sequence ID" value="POF33571.1"/>
    <property type="molecule type" value="Genomic_DNA"/>
</dbReference>
<dbReference type="GO" id="GO:0001216">
    <property type="term" value="F:DNA-binding transcription activator activity"/>
    <property type="evidence" value="ECO:0007669"/>
    <property type="project" value="InterPro"/>
</dbReference>
<dbReference type="InterPro" id="IPR010982">
    <property type="entry name" value="Lambda_DNA-bd_dom_sf"/>
</dbReference>
<dbReference type="GO" id="GO:0016987">
    <property type="term" value="F:sigma factor activity"/>
    <property type="evidence" value="ECO:0007669"/>
    <property type="project" value="InterPro"/>
</dbReference>
<evidence type="ECO:0000256" key="4">
    <source>
        <dbReference type="ARBA" id="ARBA00023163"/>
    </source>
</evidence>